<evidence type="ECO:0000256" key="9">
    <source>
        <dbReference type="ARBA" id="ARBA00023270"/>
    </source>
</evidence>
<dbReference type="PANTHER" id="PTHR10683">
    <property type="entry name" value="TRANSALDOLASE"/>
    <property type="match status" value="1"/>
</dbReference>
<dbReference type="EC" id="2.2.1.2" evidence="5 10"/>
<keyword evidence="9 10" id="KW-0704">Schiff base</keyword>
<keyword evidence="12" id="KW-1185">Reference proteome</keyword>
<evidence type="ECO:0000256" key="10">
    <source>
        <dbReference type="HAMAP-Rule" id="MF_00493"/>
    </source>
</evidence>
<dbReference type="InterPro" id="IPR013785">
    <property type="entry name" value="Aldolase_TIM"/>
</dbReference>
<comment type="similarity">
    <text evidence="4 10">Belongs to the transaldolase family. Type 2 subfamily.</text>
</comment>
<dbReference type="PIRSF" id="PIRSF036915">
    <property type="entry name" value="Trnald_Bac_Plnt"/>
    <property type="match status" value="1"/>
</dbReference>
<evidence type="ECO:0000313" key="11">
    <source>
        <dbReference type="EMBL" id="MFC5025022.1"/>
    </source>
</evidence>
<reference evidence="12" key="1">
    <citation type="journal article" date="2019" name="Int. J. Syst. Evol. Microbiol.">
        <title>The Global Catalogue of Microorganisms (GCM) 10K type strain sequencing project: providing services to taxonomists for standard genome sequencing and annotation.</title>
        <authorList>
            <consortium name="The Broad Institute Genomics Platform"/>
            <consortium name="The Broad Institute Genome Sequencing Center for Infectious Disease"/>
            <person name="Wu L."/>
            <person name="Ma J."/>
        </authorList>
    </citation>
    <scope>NUCLEOTIDE SEQUENCE [LARGE SCALE GENOMIC DNA]</scope>
    <source>
        <strain evidence="12">CGMCC 4.1648</strain>
    </source>
</reference>
<dbReference type="Gene3D" id="3.20.20.70">
    <property type="entry name" value="Aldolase class I"/>
    <property type="match status" value="1"/>
</dbReference>
<dbReference type="SUPFAM" id="SSF51569">
    <property type="entry name" value="Aldolase"/>
    <property type="match status" value="1"/>
</dbReference>
<evidence type="ECO:0000256" key="5">
    <source>
        <dbReference type="ARBA" id="ARBA00013151"/>
    </source>
</evidence>
<dbReference type="RefSeq" id="WP_345691024.1">
    <property type="nucleotide sequence ID" value="NZ_BAABIT010000001.1"/>
</dbReference>
<dbReference type="InterPro" id="IPR004732">
    <property type="entry name" value="Transaldolase_2"/>
</dbReference>
<gene>
    <name evidence="10" type="primary">tal</name>
    <name evidence="11" type="ORF">ACFPM3_23125</name>
</gene>
<evidence type="ECO:0000313" key="12">
    <source>
        <dbReference type="Proteomes" id="UP001595829"/>
    </source>
</evidence>
<protein>
    <recommendedName>
        <fullName evidence="5 10">Transaldolase</fullName>
        <ecNumber evidence="5 10">2.2.1.2</ecNumber>
    </recommendedName>
</protein>
<comment type="catalytic activity">
    <reaction evidence="10">
        <text>D-sedoheptulose 7-phosphate + D-glyceraldehyde 3-phosphate = D-erythrose 4-phosphate + beta-D-fructose 6-phosphate</text>
        <dbReference type="Rhea" id="RHEA:17053"/>
        <dbReference type="ChEBI" id="CHEBI:16897"/>
        <dbReference type="ChEBI" id="CHEBI:57483"/>
        <dbReference type="ChEBI" id="CHEBI:57634"/>
        <dbReference type="ChEBI" id="CHEBI:59776"/>
        <dbReference type="EC" id="2.2.1.2"/>
    </reaction>
</comment>
<evidence type="ECO:0000256" key="4">
    <source>
        <dbReference type="ARBA" id="ARBA00008426"/>
    </source>
</evidence>
<comment type="caution">
    <text evidence="11">The sequence shown here is derived from an EMBL/GenBank/DDBJ whole genome shotgun (WGS) entry which is preliminary data.</text>
</comment>
<keyword evidence="7 10" id="KW-0808">Transferase</keyword>
<dbReference type="PANTHER" id="PTHR10683:SF31">
    <property type="entry name" value="TRANSALDOLASE"/>
    <property type="match status" value="1"/>
</dbReference>
<proteinExistence type="inferred from homology"/>
<comment type="function">
    <text evidence="1 10">Transaldolase is important for the balance of metabolites in the pentose-phosphate pathway.</text>
</comment>
<dbReference type="EMBL" id="JBHSJD010000017">
    <property type="protein sequence ID" value="MFC5025022.1"/>
    <property type="molecule type" value="Genomic_DNA"/>
</dbReference>
<evidence type="ECO:0000256" key="8">
    <source>
        <dbReference type="ARBA" id="ARBA00023126"/>
    </source>
</evidence>
<comment type="pathway">
    <text evidence="3 10">Carbohydrate degradation; pentose phosphate pathway; D-glyceraldehyde 3-phosphate and beta-D-fructose 6-phosphate from D-ribose 5-phosphate and D-xylulose 5-phosphate (non-oxidative stage): step 2/3.</text>
</comment>
<evidence type="ECO:0000256" key="6">
    <source>
        <dbReference type="ARBA" id="ARBA00022490"/>
    </source>
</evidence>
<evidence type="ECO:0000256" key="7">
    <source>
        <dbReference type="ARBA" id="ARBA00022679"/>
    </source>
</evidence>
<organism evidence="11 12">
    <name type="scientific">Streptomyces coeruleoprunus</name>
    <dbReference type="NCBI Taxonomy" id="285563"/>
    <lineage>
        <taxon>Bacteria</taxon>
        <taxon>Bacillati</taxon>
        <taxon>Actinomycetota</taxon>
        <taxon>Actinomycetes</taxon>
        <taxon>Kitasatosporales</taxon>
        <taxon>Streptomycetaceae</taxon>
        <taxon>Streptomyces</taxon>
    </lineage>
</organism>
<comment type="subcellular location">
    <subcellularLocation>
        <location evidence="2 10">Cytoplasm</location>
    </subcellularLocation>
</comment>
<dbReference type="InterPro" id="IPR001585">
    <property type="entry name" value="TAL/FSA"/>
</dbReference>
<name>A0ABV9XIB7_9ACTN</name>
<evidence type="ECO:0000256" key="2">
    <source>
        <dbReference type="ARBA" id="ARBA00004496"/>
    </source>
</evidence>
<evidence type="ECO:0000256" key="1">
    <source>
        <dbReference type="ARBA" id="ARBA00003518"/>
    </source>
</evidence>
<dbReference type="Proteomes" id="UP001595829">
    <property type="component" value="Unassembled WGS sequence"/>
</dbReference>
<dbReference type="HAMAP" id="MF_00493">
    <property type="entry name" value="Transaldolase_2"/>
    <property type="match status" value="1"/>
</dbReference>
<keyword evidence="6 10" id="KW-0963">Cytoplasm</keyword>
<sequence>MNNAVARLAAEGVSVWLEAPEVLDQARIGELVATGQITGLTLTGGDEAIDAARWACDLLLPVWERTGGRDGLVSLRDPAARPADTAGHVREARYVARETGRPNLLVTVPATTAGVAAITPLLAEGTGVQAGPVFSARRYAQVVRAHLAGLEQAGRRGLDLSLIPSTAAFRLSPLDTEVDKLLDRAGTDESKALRGRAALAAARLAHRTFTERYASPEWRALADAGAHPQRLLWTDAYDPAPDRRPTRYVEELVAPGTVTALPPSALADVAATALIAGARAHREYACSDRLFGYLEWVGIKYDEVVDDLEYAHA</sequence>
<comment type="caution">
    <text evidence="10">Lacks conserved residue(s) required for the propagation of feature annotation.</text>
</comment>
<accession>A0ABV9XIB7</accession>
<evidence type="ECO:0000256" key="3">
    <source>
        <dbReference type="ARBA" id="ARBA00004857"/>
    </source>
</evidence>
<dbReference type="Pfam" id="PF00923">
    <property type="entry name" value="TAL_FSA"/>
    <property type="match status" value="1"/>
</dbReference>
<keyword evidence="8 10" id="KW-0570">Pentose shunt</keyword>